<dbReference type="InterPro" id="IPR003870">
    <property type="entry name" value="DUF222"/>
</dbReference>
<protein>
    <submittedName>
        <fullName evidence="2">13e12 repeat-containing protein</fullName>
    </submittedName>
</protein>
<evidence type="ECO:0000313" key="3">
    <source>
        <dbReference type="Proteomes" id="UP000218067"/>
    </source>
</evidence>
<reference evidence="2 3" key="1">
    <citation type="submission" date="2016-08" db="EMBL/GenBank/DDBJ databases">
        <title>Complete genome sequence of Mycobacterium shinshuense, a subspecies of M. ulcerans.</title>
        <authorList>
            <person name="Yoshida M."/>
            <person name="Ogura Y."/>
            <person name="Hayashi T."/>
            <person name="Hoshino Y."/>
        </authorList>
    </citation>
    <scope>NUCLEOTIDE SEQUENCE [LARGE SCALE GENOMIC DNA]</scope>
    <source>
        <strain evidence="3">ATCC 33728</strain>
    </source>
</reference>
<proteinExistence type="predicted"/>
<gene>
    <name evidence="2" type="ORF">SHTP_3034</name>
</gene>
<dbReference type="Proteomes" id="UP000218067">
    <property type="component" value="Chromosome"/>
</dbReference>
<dbReference type="RefSeq" id="WP_096371091.1">
    <property type="nucleotide sequence ID" value="NZ_AP017624.1"/>
</dbReference>
<organism evidence="2 3">
    <name type="scientific">Mycobacterium ulcerans subsp. shinshuense</name>
    <dbReference type="NCBI Taxonomy" id="1124626"/>
    <lineage>
        <taxon>Bacteria</taxon>
        <taxon>Bacillati</taxon>
        <taxon>Actinomycetota</taxon>
        <taxon>Actinomycetes</taxon>
        <taxon>Mycobacteriales</taxon>
        <taxon>Mycobacteriaceae</taxon>
        <taxon>Mycobacterium</taxon>
        <taxon>Mycobacterium ulcerans group</taxon>
    </lineage>
</organism>
<dbReference type="CDD" id="cd00085">
    <property type="entry name" value="HNHc"/>
    <property type="match status" value="1"/>
</dbReference>
<accession>A0A1B4Y4X0</accession>
<name>A0A1B4Y4X0_MYCUL</name>
<dbReference type="SMART" id="SM00507">
    <property type="entry name" value="HNHc"/>
    <property type="match status" value="1"/>
</dbReference>
<feature type="domain" description="HNH nuclease" evidence="1">
    <location>
        <begin position="318"/>
        <end position="370"/>
    </location>
</feature>
<dbReference type="EMBL" id="AP017624">
    <property type="protein sequence ID" value="BAV42099.1"/>
    <property type="molecule type" value="Genomic_DNA"/>
</dbReference>
<dbReference type="GeneID" id="93437629"/>
<sequence>MFESWYVSRATSESAALLDRVGEAARSEAQSAAGRLVAIGELFVLRCRESGERAQWATDTWEAVAAQVAARLRCSVAMGASYLRYAMAMRDRLPLVGKVFESGDIDYRSFQTIVFRTDLIADADVLAKVDAQVAALVSRRPSLTRGGLGAAVDQIVTKVDHDAVRQAHKAASDRYVDVIGNGSGMAWVEGSVVATAGQALDRRLDELAATACAADPRTRKQRRADALGALAAGIERLVCGCGSAQCAVSEPERSSNIVIHVIAERASVEGAGTAPGVLAGSEWLVPAELVAELAKSARLVPVIRPAEIAEPKYTPSAQLADFVRCRDLTCRAPGCDRPAADCDVDHTVPYAAGGLTHPSNLKCLCRKHHLLKTFWGWRDQQLPDGTVIWGLPDGHVYVTTPGSAWLFPSLCAPTGRVPTRSAAQGACGDGRGAMMPQRRRTRAQQRAHLIATERRRNRQARQPRTVFAQGSDLQTRTCAAAEEPPPF</sequence>
<dbReference type="Pfam" id="PF02720">
    <property type="entry name" value="DUF222"/>
    <property type="match status" value="1"/>
</dbReference>
<dbReference type="InterPro" id="IPR003615">
    <property type="entry name" value="HNH_nuc"/>
</dbReference>
<evidence type="ECO:0000259" key="1">
    <source>
        <dbReference type="SMART" id="SM00507"/>
    </source>
</evidence>
<dbReference type="AlphaFoldDB" id="A0A1B4Y4X0"/>
<dbReference type="Gene3D" id="1.10.30.50">
    <property type="match status" value="1"/>
</dbReference>
<evidence type="ECO:0000313" key="2">
    <source>
        <dbReference type="EMBL" id="BAV42099.1"/>
    </source>
</evidence>